<evidence type="ECO:0000313" key="2">
    <source>
        <dbReference type="Proteomes" id="UP000784294"/>
    </source>
</evidence>
<dbReference type="AlphaFoldDB" id="A0A3S5BDK3"/>
<evidence type="ECO:0000313" key="1">
    <source>
        <dbReference type="EMBL" id="VEL41462.1"/>
    </source>
</evidence>
<organism evidence="1 2">
    <name type="scientific">Protopolystoma xenopodis</name>
    <dbReference type="NCBI Taxonomy" id="117903"/>
    <lineage>
        <taxon>Eukaryota</taxon>
        <taxon>Metazoa</taxon>
        <taxon>Spiralia</taxon>
        <taxon>Lophotrochozoa</taxon>
        <taxon>Platyhelminthes</taxon>
        <taxon>Monogenea</taxon>
        <taxon>Polyopisthocotylea</taxon>
        <taxon>Polystomatidea</taxon>
        <taxon>Polystomatidae</taxon>
        <taxon>Protopolystoma</taxon>
    </lineage>
</organism>
<comment type="caution">
    <text evidence="1">The sequence shown here is derived from an EMBL/GenBank/DDBJ whole genome shotgun (WGS) entry which is preliminary data.</text>
</comment>
<evidence type="ECO:0008006" key="3">
    <source>
        <dbReference type="Google" id="ProtNLM"/>
    </source>
</evidence>
<name>A0A3S5BDK3_9PLAT</name>
<dbReference type="EMBL" id="CAAALY010269410">
    <property type="protein sequence ID" value="VEL41462.1"/>
    <property type="molecule type" value="Genomic_DNA"/>
</dbReference>
<accession>A0A3S5BDK3</accession>
<gene>
    <name evidence="1" type="ORF">PXEA_LOCUS34902</name>
</gene>
<reference evidence="1" key="1">
    <citation type="submission" date="2018-11" db="EMBL/GenBank/DDBJ databases">
        <authorList>
            <consortium name="Pathogen Informatics"/>
        </authorList>
    </citation>
    <scope>NUCLEOTIDE SEQUENCE</scope>
</reference>
<dbReference type="Proteomes" id="UP000784294">
    <property type="component" value="Unassembled WGS sequence"/>
</dbReference>
<keyword evidence="2" id="KW-1185">Reference proteome</keyword>
<sequence length="94" mass="10756">MQHEKADKHDCSGEYRIKCGNCEQKYIGKTGRKIGLQIKEHQRLCRNMDTERSKITEHIAQTGHEIDWKSPCCGRSNVASSHLLFTPTPYLLIG</sequence>
<protein>
    <recommendedName>
        <fullName evidence="3">GIY-YIG domain-containing protein</fullName>
    </recommendedName>
</protein>
<dbReference type="OrthoDB" id="6119749at2759"/>
<proteinExistence type="predicted"/>